<keyword evidence="9" id="KW-1185">Reference proteome</keyword>
<dbReference type="InterPro" id="IPR004871">
    <property type="entry name" value="RSE1/DDB1/CPSF1_C"/>
</dbReference>
<evidence type="ECO:0000259" key="7">
    <source>
        <dbReference type="Pfam" id="PF23726"/>
    </source>
</evidence>
<comment type="caution">
    <text evidence="8">The sequence shown here is derived from an EMBL/GenBank/DDBJ whole genome shotgun (WGS) entry which is preliminary data.</text>
</comment>
<evidence type="ECO:0000259" key="5">
    <source>
        <dbReference type="Pfam" id="PF03178"/>
    </source>
</evidence>
<organism evidence="8 9">
    <name type="scientific">Coccomyxa subellipsoidea</name>
    <dbReference type="NCBI Taxonomy" id="248742"/>
    <lineage>
        <taxon>Eukaryota</taxon>
        <taxon>Viridiplantae</taxon>
        <taxon>Chlorophyta</taxon>
        <taxon>core chlorophytes</taxon>
        <taxon>Trebouxiophyceae</taxon>
        <taxon>Trebouxiophyceae incertae sedis</taxon>
        <taxon>Coccomyxaceae</taxon>
        <taxon>Coccomyxa</taxon>
    </lineage>
</organism>
<gene>
    <name evidence="8" type="ORF">WJX75_009805</name>
</gene>
<evidence type="ECO:0000256" key="1">
    <source>
        <dbReference type="ARBA" id="ARBA00004123"/>
    </source>
</evidence>
<dbReference type="InterPro" id="IPR058543">
    <property type="entry name" value="Beta-prop_RSE1/DDB1/CPSF1_2nd"/>
</dbReference>
<dbReference type="SUPFAM" id="SSF50978">
    <property type="entry name" value="WD40 repeat-like"/>
    <property type="match status" value="1"/>
</dbReference>
<comment type="similarity">
    <text evidence="2">Belongs to the DDB1 family.</text>
</comment>
<evidence type="ECO:0000256" key="2">
    <source>
        <dbReference type="ARBA" id="ARBA00007453"/>
    </source>
</evidence>
<dbReference type="InterPro" id="IPR011047">
    <property type="entry name" value="Quinoprotein_ADH-like_sf"/>
</dbReference>
<dbReference type="InterPro" id="IPR036322">
    <property type="entry name" value="WD40_repeat_dom_sf"/>
</dbReference>
<feature type="domain" description="RSE1/DDB1/CPSF1 first beta-propeller" evidence="6">
    <location>
        <begin position="20"/>
        <end position="354"/>
    </location>
</feature>
<dbReference type="InterPro" id="IPR018846">
    <property type="entry name" value="Beta-prop_RSE1/DDB1/CPSF1_1st"/>
</dbReference>
<feature type="domain" description="RSE1/DDB1/CPSF1 C-terminal" evidence="5">
    <location>
        <begin position="755"/>
        <end position="1067"/>
    </location>
</feature>
<reference evidence="8 9" key="1">
    <citation type="journal article" date="2024" name="Nat. Commun.">
        <title>Phylogenomics reveals the evolutionary origins of lichenization in chlorophyte algae.</title>
        <authorList>
            <person name="Puginier C."/>
            <person name="Libourel C."/>
            <person name="Otte J."/>
            <person name="Skaloud P."/>
            <person name="Haon M."/>
            <person name="Grisel S."/>
            <person name="Petersen M."/>
            <person name="Berrin J.G."/>
            <person name="Delaux P.M."/>
            <person name="Dal Grande F."/>
            <person name="Keller J."/>
        </authorList>
    </citation>
    <scope>NUCLEOTIDE SEQUENCE [LARGE SCALE GENOMIC DNA]</scope>
    <source>
        <strain evidence="8 9">SAG 216-7</strain>
    </source>
</reference>
<comment type="subcellular location">
    <subcellularLocation>
        <location evidence="1">Nucleus</location>
    </subcellularLocation>
</comment>
<evidence type="ECO:0000256" key="3">
    <source>
        <dbReference type="ARBA" id="ARBA00014577"/>
    </source>
</evidence>
<dbReference type="Gene3D" id="2.130.10.10">
    <property type="entry name" value="YVTN repeat-like/Quinoprotein amine dehydrogenase"/>
    <property type="match status" value="3"/>
</dbReference>
<dbReference type="Pfam" id="PF03178">
    <property type="entry name" value="CPSF_A"/>
    <property type="match status" value="1"/>
</dbReference>
<dbReference type="PANTHER" id="PTHR10644">
    <property type="entry name" value="DNA REPAIR/RNA PROCESSING CPSF FAMILY"/>
    <property type="match status" value="1"/>
</dbReference>
<dbReference type="Proteomes" id="UP001491310">
    <property type="component" value="Unassembled WGS sequence"/>
</dbReference>
<accession>A0ABR2YKB3</accession>
<dbReference type="SUPFAM" id="SSF50998">
    <property type="entry name" value="Quinoprotein alcohol dehydrogenase-like"/>
    <property type="match status" value="1"/>
</dbReference>
<protein>
    <recommendedName>
        <fullName evidence="3">DNA damage-binding protein 1</fullName>
    </recommendedName>
</protein>
<sequence>MASQQGCAFNYVVTAHKPTSVTQSIVGNFTSPTDVNLIISKCTRIEIHTLTPEGLKGVADVAIYGRVATMELFRPMGESKDLLFLSTERYKFCVLEYDSETGELVTRANGDIEDQVGRPCDNGQIGIVDPACRIIGLHLYDGLFKVIPIDEKGQLHEAFNMRIDELNVIDMIFLEGCAKPTIAVLYQDNKDARHIKTYEVVLKEKDLTEGPWRQSNLDAGASRVIAVPEPLGGALVVGESVIAYMGQGQAMKCTPIKPTIIRAHGKVDEDGSRYLLGDYVGNLYLLVLQHDGEHVAGLKLEPLGRTSAPSTLTYLDNGVVFVGSSGGDSQLVRLHPTPVVPQEPANFVEVLETMTNLGPIIDFVVVDLERQGQGQVVMCSGVMADGSLRIVRNGIGMIEQATVELPGIKGMWALRASHMDAFDTYLVISFVGETRVLAINADDELDEAELPGFSADAQTLCCGNTVSDHLVQVTGADVRLVDATTRQLVHQWRPPAGLQINVASVSPTQAVVATGEGKLVYLELGEGGIEQKGHVKLDAEVSCVDISPLADDGEAATLLAVGTWDMRVHIFSLPAMAPLVSEPLGGEVIPRSVLFAAFEGVPYLLCAMGDGQLYNFHVAEATGALSERKKICLGTKPIMLRSFRSNGQSHVFAASDRPTVIYSANKKLLYSNVNENEVNFMTSFNSSSFPDSLALAKEGAMTIGSIDEIQKLHIHTVPLGEQPRRLAHQEASRSFVVLTSPNNGSTGMDDAGPDCVRLLDDQTFETLDRFGLEANEVCCAIASMSFSDDPSPYYVAGTAIVIAEEPEPTKGRILVFSAKGGKLNLVCEKEVKGAAYTVHPFQGKLIAGINSRVQLFKWTQSEDGSRELTNECSHVGHVLALYIVTRGDFVIVGDLMRSMQLLIYRADEGILEIRARDYKTHWMTAVEVLDDDTYLGAENSNNIFTLRKNTDAPSDEDRNRLETVGQYHLGEFVNRFQHGSLVMKLPDSEAAKIPTVLFVTITGSIGVIASLPQQQFQFLSKLQDCLRKVIKGVGGLSHVAWRTFQDEHTKMPSQNFVDGDLIEQFLDLKRESMERVARDMGEGVTSEELLRMVEELSRSCH</sequence>
<evidence type="ECO:0000313" key="9">
    <source>
        <dbReference type="Proteomes" id="UP001491310"/>
    </source>
</evidence>
<proteinExistence type="inferred from homology"/>
<dbReference type="InterPro" id="IPR015943">
    <property type="entry name" value="WD40/YVTN_repeat-like_dom_sf"/>
</dbReference>
<feature type="domain" description="RSE1/DDB1/CPSF1 second beta-propeller" evidence="7">
    <location>
        <begin position="399"/>
        <end position="706"/>
    </location>
</feature>
<dbReference type="Pfam" id="PF23726">
    <property type="entry name" value="Beta-prop_RSE1_2nd"/>
    <property type="match status" value="1"/>
</dbReference>
<dbReference type="EMBL" id="JALJOT010000010">
    <property type="protein sequence ID" value="KAK9906891.1"/>
    <property type="molecule type" value="Genomic_DNA"/>
</dbReference>
<evidence type="ECO:0000313" key="8">
    <source>
        <dbReference type="EMBL" id="KAK9906891.1"/>
    </source>
</evidence>
<dbReference type="Gene3D" id="1.10.150.910">
    <property type="match status" value="1"/>
</dbReference>
<dbReference type="InterPro" id="IPR050358">
    <property type="entry name" value="RSE1/DDB1/CFT1"/>
</dbReference>
<evidence type="ECO:0000256" key="4">
    <source>
        <dbReference type="ARBA" id="ARBA00023242"/>
    </source>
</evidence>
<evidence type="ECO:0000259" key="6">
    <source>
        <dbReference type="Pfam" id="PF10433"/>
    </source>
</evidence>
<name>A0ABR2YKB3_9CHLO</name>
<dbReference type="Pfam" id="PF10433">
    <property type="entry name" value="Beta-prop_RSE1_1st"/>
    <property type="match status" value="1"/>
</dbReference>
<keyword evidence="4" id="KW-0539">Nucleus</keyword>